<dbReference type="Proteomes" id="UP001147700">
    <property type="component" value="Unassembled WGS sequence"/>
</dbReference>
<evidence type="ECO:0008006" key="4">
    <source>
        <dbReference type="Google" id="ProtNLM"/>
    </source>
</evidence>
<protein>
    <recommendedName>
        <fullName evidence="4">DUF4267 domain-containing protein</fullName>
    </recommendedName>
</protein>
<keyword evidence="1" id="KW-1133">Transmembrane helix</keyword>
<dbReference type="EMBL" id="JAPCID010000026">
    <property type="protein sequence ID" value="MDA0139500.1"/>
    <property type="molecule type" value="Genomic_DNA"/>
</dbReference>
<evidence type="ECO:0000313" key="2">
    <source>
        <dbReference type="EMBL" id="MDA0139500.1"/>
    </source>
</evidence>
<organism evidence="2 3">
    <name type="scientific">Solirubrobacter deserti</name>
    <dbReference type="NCBI Taxonomy" id="2282478"/>
    <lineage>
        <taxon>Bacteria</taxon>
        <taxon>Bacillati</taxon>
        <taxon>Actinomycetota</taxon>
        <taxon>Thermoleophilia</taxon>
        <taxon>Solirubrobacterales</taxon>
        <taxon>Solirubrobacteraceae</taxon>
        <taxon>Solirubrobacter</taxon>
    </lineage>
</organism>
<keyword evidence="3" id="KW-1185">Reference proteome</keyword>
<feature type="transmembrane region" description="Helical" evidence="1">
    <location>
        <begin position="116"/>
        <end position="135"/>
    </location>
</feature>
<gene>
    <name evidence="2" type="ORF">OJ962_18520</name>
</gene>
<keyword evidence="1" id="KW-0472">Membrane</keyword>
<reference evidence="2" key="1">
    <citation type="submission" date="2022-10" db="EMBL/GenBank/DDBJ databases">
        <title>The WGS of Solirubrobacter sp. CPCC 204708.</title>
        <authorList>
            <person name="Jiang Z."/>
        </authorList>
    </citation>
    <scope>NUCLEOTIDE SEQUENCE</scope>
    <source>
        <strain evidence="2">CPCC 204708</strain>
    </source>
</reference>
<evidence type="ECO:0000313" key="3">
    <source>
        <dbReference type="Proteomes" id="UP001147700"/>
    </source>
</evidence>
<accession>A0ABT4RLQ2</accession>
<evidence type="ECO:0000256" key="1">
    <source>
        <dbReference type="SAM" id="Phobius"/>
    </source>
</evidence>
<keyword evidence="1" id="KW-0812">Transmembrane</keyword>
<proteinExistence type="predicted"/>
<sequence length="140" mass="14118">MKAYTPIVVERSDGTGSVRRMEATTVARQIAVARVALGAALTVAPGVFTRIWVGERTTGAKVLGLGFGARDVAIGTGLWHALDSGADTRPWLVAGAAGDVADLVGTLAARRSLSPLGVSVAAVAASGAALSLWAARQVAP</sequence>
<dbReference type="RefSeq" id="WP_202954372.1">
    <property type="nucleotide sequence ID" value="NZ_JAPCID010000026.1"/>
</dbReference>
<comment type="caution">
    <text evidence="2">The sequence shown here is derived from an EMBL/GenBank/DDBJ whole genome shotgun (WGS) entry which is preliminary data.</text>
</comment>
<name>A0ABT4RLQ2_9ACTN</name>